<dbReference type="GO" id="GO:0006508">
    <property type="term" value="P:proteolysis"/>
    <property type="evidence" value="ECO:0007669"/>
    <property type="project" value="UniProtKB-KW"/>
</dbReference>
<feature type="compositionally biased region" description="Basic and acidic residues" evidence="5">
    <location>
        <begin position="231"/>
        <end position="245"/>
    </location>
</feature>
<evidence type="ECO:0000256" key="5">
    <source>
        <dbReference type="SAM" id="MobiDB-lite"/>
    </source>
</evidence>
<comment type="caution">
    <text evidence="6">The sequence shown here is derived from an EMBL/GenBank/DDBJ whole genome shotgun (WGS) entry which is preliminary data.</text>
</comment>
<dbReference type="GO" id="GO:0008236">
    <property type="term" value="F:serine-type peptidase activity"/>
    <property type="evidence" value="ECO:0007669"/>
    <property type="project" value="UniProtKB-KW"/>
</dbReference>
<proteinExistence type="inferred from homology"/>
<sequence>MTAPQCQPLYLLADSQLLFWKRHGRLLLETALDGLACDEPPSAAYIGASNGDRAEFYEIFEAAMDAVAITDRSMVASSFGPDDRAFLERAQLIVLAGGDVCRGWTTFEATGMKDVILNSYVKGAVLVGVSAGAVQLGRYAVVDTPETSATELPRLFDLVPLIIDAHDEQAGWARLSRTIQLLNGSVTGLGIPTGGGVIAYPGGTIEPLRHPAHTFTFEGPGVTHSLVPPKSGRDTKALDGRPDRL</sequence>
<name>A0A1W9Z5U5_MYCAI</name>
<dbReference type="CDD" id="cd03129">
    <property type="entry name" value="GAT1_Peptidase_E_like"/>
    <property type="match status" value="1"/>
</dbReference>
<reference evidence="6 7" key="1">
    <citation type="submission" date="2016-12" db="EMBL/GenBank/DDBJ databases">
        <title>The new phylogeny of genus Mycobacterium.</title>
        <authorList>
            <person name="Tortoli E."/>
            <person name="Trovato A."/>
            <person name="Cirillo D.M."/>
        </authorList>
    </citation>
    <scope>NUCLEOTIDE SEQUENCE [LARGE SCALE GENOMIC DNA]</scope>
    <source>
        <strain evidence="6 7">DSM 45069</strain>
    </source>
</reference>
<dbReference type="Pfam" id="PF03575">
    <property type="entry name" value="Peptidase_S51"/>
    <property type="match status" value="1"/>
</dbReference>
<evidence type="ECO:0000256" key="3">
    <source>
        <dbReference type="ARBA" id="ARBA00022801"/>
    </source>
</evidence>
<dbReference type="InterPro" id="IPR029062">
    <property type="entry name" value="Class_I_gatase-like"/>
</dbReference>
<gene>
    <name evidence="6" type="ORF">BST14_26645</name>
</gene>
<keyword evidence="7" id="KW-1185">Reference proteome</keyword>
<dbReference type="Gene3D" id="3.40.50.880">
    <property type="match status" value="1"/>
</dbReference>
<dbReference type="EMBL" id="MVHG01000128">
    <property type="protein sequence ID" value="ORA07712.1"/>
    <property type="molecule type" value="Genomic_DNA"/>
</dbReference>
<protein>
    <submittedName>
        <fullName evidence="6">Peptidase</fullName>
    </submittedName>
</protein>
<keyword evidence="4" id="KW-0720">Serine protease</keyword>
<dbReference type="Proteomes" id="UP000192707">
    <property type="component" value="Unassembled WGS sequence"/>
</dbReference>
<comment type="similarity">
    <text evidence="1">Belongs to the peptidase S51 family.</text>
</comment>
<dbReference type="RefSeq" id="WP_083067279.1">
    <property type="nucleotide sequence ID" value="NZ_MVHG01000128.1"/>
</dbReference>
<evidence type="ECO:0000256" key="4">
    <source>
        <dbReference type="ARBA" id="ARBA00022825"/>
    </source>
</evidence>
<dbReference type="OrthoDB" id="4616395at2"/>
<keyword evidence="3" id="KW-0378">Hydrolase</keyword>
<organism evidence="6 7">
    <name type="scientific">Mycobacterium arosiense ATCC BAA-1401 = DSM 45069</name>
    <dbReference type="NCBI Taxonomy" id="1265311"/>
    <lineage>
        <taxon>Bacteria</taxon>
        <taxon>Bacillati</taxon>
        <taxon>Actinomycetota</taxon>
        <taxon>Actinomycetes</taxon>
        <taxon>Mycobacteriales</taxon>
        <taxon>Mycobacteriaceae</taxon>
        <taxon>Mycobacterium</taxon>
        <taxon>Mycobacterium avium complex (MAC)</taxon>
    </lineage>
</organism>
<evidence type="ECO:0000256" key="2">
    <source>
        <dbReference type="ARBA" id="ARBA00022670"/>
    </source>
</evidence>
<dbReference type="SUPFAM" id="SSF52317">
    <property type="entry name" value="Class I glutamine amidotransferase-like"/>
    <property type="match status" value="1"/>
</dbReference>
<evidence type="ECO:0000313" key="6">
    <source>
        <dbReference type="EMBL" id="ORA07712.1"/>
    </source>
</evidence>
<feature type="region of interest" description="Disordered" evidence="5">
    <location>
        <begin position="221"/>
        <end position="245"/>
    </location>
</feature>
<evidence type="ECO:0000256" key="1">
    <source>
        <dbReference type="ARBA" id="ARBA00006534"/>
    </source>
</evidence>
<dbReference type="InterPro" id="IPR005320">
    <property type="entry name" value="Peptidase_S51"/>
</dbReference>
<accession>A0A1W9Z5U5</accession>
<evidence type="ECO:0000313" key="7">
    <source>
        <dbReference type="Proteomes" id="UP000192707"/>
    </source>
</evidence>
<keyword evidence="2" id="KW-0645">Protease</keyword>
<dbReference type="AlphaFoldDB" id="A0A1W9Z5U5"/>